<proteinExistence type="inferred from homology"/>
<protein>
    <submittedName>
        <fullName evidence="7">Membrane protein</fullName>
    </submittedName>
</protein>
<evidence type="ECO:0000313" key="7">
    <source>
        <dbReference type="EMBL" id="GEN44319.1"/>
    </source>
</evidence>
<keyword evidence="3 6" id="KW-0812">Transmembrane</keyword>
<dbReference type="RefSeq" id="WP_146813306.1">
    <property type="nucleotide sequence ID" value="NZ_BJYA01000001.1"/>
</dbReference>
<reference evidence="7 8" key="1">
    <citation type="submission" date="2019-07" db="EMBL/GenBank/DDBJ databases">
        <title>Whole genome shotgun sequence of Alkalibacillus haloalkaliphilus NBRC 103110.</title>
        <authorList>
            <person name="Hosoyama A."/>
            <person name="Uohara A."/>
            <person name="Ohji S."/>
            <person name="Ichikawa N."/>
        </authorList>
    </citation>
    <scope>NUCLEOTIDE SEQUENCE [LARGE SCALE GENOMIC DNA]</scope>
    <source>
        <strain evidence="7 8">NBRC 103110</strain>
    </source>
</reference>
<gene>
    <name evidence="7" type="ORF">AHA02nite_00950</name>
</gene>
<comment type="subcellular location">
    <subcellularLocation>
        <location evidence="1">Membrane</location>
        <topology evidence="1">Multi-pass membrane protein</topology>
    </subcellularLocation>
</comment>
<feature type="transmembrane region" description="Helical" evidence="6">
    <location>
        <begin position="72"/>
        <end position="89"/>
    </location>
</feature>
<feature type="transmembrane region" description="Helical" evidence="6">
    <location>
        <begin position="95"/>
        <end position="118"/>
    </location>
</feature>
<evidence type="ECO:0000256" key="1">
    <source>
        <dbReference type="ARBA" id="ARBA00004141"/>
    </source>
</evidence>
<dbReference type="GO" id="GO:0005886">
    <property type="term" value="C:plasma membrane"/>
    <property type="evidence" value="ECO:0007669"/>
    <property type="project" value="TreeGrafter"/>
</dbReference>
<dbReference type="PANTHER" id="PTHR43461:SF1">
    <property type="entry name" value="TRANSMEMBRANE PROTEIN 256"/>
    <property type="match status" value="1"/>
</dbReference>
<evidence type="ECO:0000256" key="5">
    <source>
        <dbReference type="ARBA" id="ARBA00023136"/>
    </source>
</evidence>
<accession>A0A511VZR0</accession>
<dbReference type="PANTHER" id="PTHR43461">
    <property type="entry name" value="TRANSMEMBRANE PROTEIN 256"/>
    <property type="match status" value="1"/>
</dbReference>
<evidence type="ECO:0000256" key="6">
    <source>
        <dbReference type="SAM" id="Phobius"/>
    </source>
</evidence>
<keyword evidence="5 6" id="KW-0472">Membrane</keyword>
<evidence type="ECO:0000256" key="4">
    <source>
        <dbReference type="ARBA" id="ARBA00022989"/>
    </source>
</evidence>
<dbReference type="EMBL" id="BJYA01000001">
    <property type="protein sequence ID" value="GEN44319.1"/>
    <property type="molecule type" value="Genomic_DNA"/>
</dbReference>
<dbReference type="InterPro" id="IPR006696">
    <property type="entry name" value="DUF423"/>
</dbReference>
<comment type="caution">
    <text evidence="7">The sequence shown here is derived from an EMBL/GenBank/DDBJ whole genome shotgun (WGS) entry which is preliminary data.</text>
</comment>
<dbReference type="AlphaFoldDB" id="A0A511VZR0"/>
<comment type="similarity">
    <text evidence="2">Belongs to the UPF0382 family.</text>
</comment>
<name>A0A511VZR0_9BACI</name>
<organism evidence="7 8">
    <name type="scientific">Alkalibacillus haloalkaliphilus</name>
    <dbReference type="NCBI Taxonomy" id="94136"/>
    <lineage>
        <taxon>Bacteria</taxon>
        <taxon>Bacillati</taxon>
        <taxon>Bacillota</taxon>
        <taxon>Bacilli</taxon>
        <taxon>Bacillales</taxon>
        <taxon>Bacillaceae</taxon>
        <taxon>Alkalibacillus</taxon>
    </lineage>
</organism>
<dbReference type="Proteomes" id="UP000321440">
    <property type="component" value="Unassembled WGS sequence"/>
</dbReference>
<dbReference type="Pfam" id="PF04241">
    <property type="entry name" value="DUF423"/>
    <property type="match status" value="1"/>
</dbReference>
<keyword evidence="4 6" id="KW-1133">Transmembrane helix</keyword>
<feature type="transmembrane region" description="Helical" evidence="6">
    <location>
        <begin position="43"/>
        <end position="60"/>
    </location>
</feature>
<evidence type="ECO:0000256" key="3">
    <source>
        <dbReference type="ARBA" id="ARBA00022692"/>
    </source>
</evidence>
<dbReference type="OrthoDB" id="9802121at2"/>
<evidence type="ECO:0000256" key="2">
    <source>
        <dbReference type="ARBA" id="ARBA00009694"/>
    </source>
</evidence>
<sequence>MKILLMIGAISGFITVALGAFGAHGLENRVSEKMLQTWEKAVQYQMFHTMAIFIASILMLKTELAIFQTSGWVFLVGILIFSGSLYIYSVTGTKFFAMITPIGGLAFLIGWIVLAYGISKMVV</sequence>
<keyword evidence="8" id="KW-1185">Reference proteome</keyword>
<evidence type="ECO:0000313" key="8">
    <source>
        <dbReference type="Proteomes" id="UP000321440"/>
    </source>
</evidence>